<dbReference type="EMBL" id="BLXT01008064">
    <property type="protein sequence ID" value="GFO45665.1"/>
    <property type="molecule type" value="Genomic_DNA"/>
</dbReference>
<reference evidence="1 2" key="1">
    <citation type="journal article" date="2021" name="Elife">
        <title>Chloroplast acquisition without the gene transfer in kleptoplastic sea slugs, Plakobranchus ocellatus.</title>
        <authorList>
            <person name="Maeda T."/>
            <person name="Takahashi S."/>
            <person name="Yoshida T."/>
            <person name="Shimamura S."/>
            <person name="Takaki Y."/>
            <person name="Nagai Y."/>
            <person name="Toyoda A."/>
            <person name="Suzuki Y."/>
            <person name="Arimoto A."/>
            <person name="Ishii H."/>
            <person name="Satoh N."/>
            <person name="Nishiyama T."/>
            <person name="Hasebe M."/>
            <person name="Maruyama T."/>
            <person name="Minagawa J."/>
            <person name="Obokata J."/>
            <person name="Shigenobu S."/>
        </authorList>
    </citation>
    <scope>NUCLEOTIDE SEQUENCE [LARGE SCALE GENOMIC DNA]</scope>
</reference>
<dbReference type="AlphaFoldDB" id="A0AAV4DP17"/>
<gene>
    <name evidence="1" type="ORF">PoB_007217000</name>
</gene>
<evidence type="ECO:0000313" key="1">
    <source>
        <dbReference type="EMBL" id="GFO45665.1"/>
    </source>
</evidence>
<keyword evidence="2" id="KW-1185">Reference proteome</keyword>
<dbReference type="SUPFAM" id="SSF46689">
    <property type="entry name" value="Homeodomain-like"/>
    <property type="match status" value="1"/>
</dbReference>
<dbReference type="Proteomes" id="UP000735302">
    <property type="component" value="Unassembled WGS sequence"/>
</dbReference>
<protein>
    <submittedName>
        <fullName evidence="1">Transposable element tc1 transposase</fullName>
    </submittedName>
</protein>
<accession>A0AAV4DP17</accession>
<organism evidence="1 2">
    <name type="scientific">Plakobranchus ocellatus</name>
    <dbReference type="NCBI Taxonomy" id="259542"/>
    <lineage>
        <taxon>Eukaryota</taxon>
        <taxon>Metazoa</taxon>
        <taxon>Spiralia</taxon>
        <taxon>Lophotrochozoa</taxon>
        <taxon>Mollusca</taxon>
        <taxon>Gastropoda</taxon>
        <taxon>Heterobranchia</taxon>
        <taxon>Euthyneura</taxon>
        <taxon>Panpulmonata</taxon>
        <taxon>Sacoglossa</taxon>
        <taxon>Placobranchoidea</taxon>
        <taxon>Plakobranchidae</taxon>
        <taxon>Plakobranchus</taxon>
    </lineage>
</organism>
<evidence type="ECO:0000313" key="2">
    <source>
        <dbReference type="Proteomes" id="UP000735302"/>
    </source>
</evidence>
<name>A0AAV4DP17_9GAST</name>
<sequence>MPRSNENQRNRAIGHLETGVSISEEARRFHLQRGIIRSQWQRFQQQGVTTDITRSRRPRITTHAEDRFMQLQHLRSRFLTVQSTAENFRGSRNINRDTVLRCLREVELHPHRPANRQG</sequence>
<comment type="caution">
    <text evidence="1">The sequence shown here is derived from an EMBL/GenBank/DDBJ whole genome shotgun (WGS) entry which is preliminary data.</text>
</comment>
<proteinExistence type="predicted"/>
<dbReference type="InterPro" id="IPR009057">
    <property type="entry name" value="Homeodomain-like_sf"/>
</dbReference>